<reference evidence="6" key="1">
    <citation type="submission" date="2021-01" db="EMBL/GenBank/DDBJ databases">
        <authorList>
            <consortium name="Genoscope - CEA"/>
            <person name="William W."/>
        </authorList>
    </citation>
    <scope>NUCLEOTIDE SEQUENCE</scope>
</reference>
<dbReference type="FunFam" id="3.10.20.30:FF:000003">
    <property type="entry name" value="Developmentally-regulated GTP-binding protein 1"/>
    <property type="match status" value="1"/>
</dbReference>
<dbReference type="PROSITE" id="PS51710">
    <property type="entry name" value="G_OBG"/>
    <property type="match status" value="1"/>
</dbReference>
<dbReference type="PROSITE" id="PS00905">
    <property type="entry name" value="GTP1_OBG"/>
    <property type="match status" value="1"/>
</dbReference>
<dbReference type="Proteomes" id="UP000692954">
    <property type="component" value="Unassembled WGS sequence"/>
</dbReference>
<dbReference type="Pfam" id="PF16897">
    <property type="entry name" value="MMR_HSR1_Xtn"/>
    <property type="match status" value="1"/>
</dbReference>
<sequence>MGLIEKIKEIEDEMARTQKNKATEYHMGQLKAKLAKYRTQLLEPPKSGPKGEGFEVQKFGNARVCMIGFPSVGKSTILSTLTKTQSLVAAYEFTTLTCIPGVIDYKDAKIQLLDLPGIIEGASEGRGRGRQVIAVAKACDLVLMVLEADKAEDQRRKLTLELDKMGIRLNRKKPDVTITPNKSGMVRITSTIKLTKVDEKLIKNIMQEYKIHNVDILIREDITVDDLIDIIEGNRKYVKCLYVFNKIDKISIEEVDEIARRKDHCVISCNLKLNLDYLLECMWEKLDLVRVYTKKRGQQPDFSDPIVLSNDRNGLMVRSVCAQIHRELVGEFKFAIVWGRSCKFNPQKVGLNHVLADEDVLQIYKSKTKAQLAKQNKQLKGTKQDRKKEEKGDKNSKK</sequence>
<dbReference type="InterPro" id="IPR006074">
    <property type="entry name" value="GTP1-OBG_CS"/>
</dbReference>
<keyword evidence="1" id="KW-0547">Nucleotide-binding</keyword>
<dbReference type="CDD" id="cd01896">
    <property type="entry name" value="DRG"/>
    <property type="match status" value="1"/>
</dbReference>
<dbReference type="Pfam" id="PF02824">
    <property type="entry name" value="TGS"/>
    <property type="match status" value="1"/>
</dbReference>
<evidence type="ECO:0000313" key="7">
    <source>
        <dbReference type="Proteomes" id="UP000692954"/>
    </source>
</evidence>
<dbReference type="Pfam" id="PF01926">
    <property type="entry name" value="MMR_HSR1"/>
    <property type="match status" value="1"/>
</dbReference>
<dbReference type="InterPro" id="IPR006073">
    <property type="entry name" value="GTP-bd"/>
</dbReference>
<evidence type="ECO:0000256" key="2">
    <source>
        <dbReference type="ARBA" id="ARBA00023134"/>
    </source>
</evidence>
<dbReference type="InterPro" id="IPR004095">
    <property type="entry name" value="TGS"/>
</dbReference>
<gene>
    <name evidence="6" type="ORF">PSON_ATCC_30995.1.T0530083</name>
</gene>
<feature type="compositionally biased region" description="Basic and acidic residues" evidence="3">
    <location>
        <begin position="382"/>
        <end position="398"/>
    </location>
</feature>
<dbReference type="GO" id="GO:0005525">
    <property type="term" value="F:GTP binding"/>
    <property type="evidence" value="ECO:0007669"/>
    <property type="project" value="UniProtKB-KW"/>
</dbReference>
<feature type="region of interest" description="Disordered" evidence="3">
    <location>
        <begin position="370"/>
        <end position="398"/>
    </location>
</feature>
<dbReference type="NCBIfam" id="TIGR00231">
    <property type="entry name" value="small_GTP"/>
    <property type="match status" value="1"/>
</dbReference>
<evidence type="ECO:0000259" key="5">
    <source>
        <dbReference type="PROSITE" id="PS51880"/>
    </source>
</evidence>
<feature type="compositionally biased region" description="Low complexity" evidence="3">
    <location>
        <begin position="370"/>
        <end position="379"/>
    </location>
</feature>
<feature type="domain" description="TGS" evidence="5">
    <location>
        <begin position="287"/>
        <end position="365"/>
    </location>
</feature>
<organism evidence="6 7">
    <name type="scientific">Paramecium sonneborni</name>
    <dbReference type="NCBI Taxonomy" id="65129"/>
    <lineage>
        <taxon>Eukaryota</taxon>
        <taxon>Sar</taxon>
        <taxon>Alveolata</taxon>
        <taxon>Ciliophora</taxon>
        <taxon>Intramacronucleata</taxon>
        <taxon>Oligohymenophorea</taxon>
        <taxon>Peniculida</taxon>
        <taxon>Parameciidae</taxon>
        <taxon>Paramecium</taxon>
    </lineage>
</organism>
<comment type="caution">
    <text evidence="6">The sequence shown here is derived from an EMBL/GenBank/DDBJ whole genome shotgun (WGS) entry which is preliminary data.</text>
</comment>
<evidence type="ECO:0000313" key="6">
    <source>
        <dbReference type="EMBL" id="CAD8088759.1"/>
    </source>
</evidence>
<evidence type="ECO:0000256" key="3">
    <source>
        <dbReference type="SAM" id="MobiDB-lite"/>
    </source>
</evidence>
<protein>
    <submittedName>
        <fullName evidence="6">Uncharacterized protein</fullName>
    </submittedName>
</protein>
<dbReference type="InterPro" id="IPR045001">
    <property type="entry name" value="DRG"/>
</dbReference>
<dbReference type="FunFam" id="3.40.50.300:FF:001436">
    <property type="entry name" value="Developmentally-regulated GTP-binding protein"/>
    <property type="match status" value="1"/>
</dbReference>
<dbReference type="EMBL" id="CAJJDN010000053">
    <property type="protein sequence ID" value="CAD8088759.1"/>
    <property type="molecule type" value="Genomic_DNA"/>
</dbReference>
<name>A0A8S1NBY4_9CILI</name>
<feature type="domain" description="OBG-type G" evidence="4">
    <location>
        <begin position="62"/>
        <end position="287"/>
    </location>
</feature>
<dbReference type="PANTHER" id="PTHR43127">
    <property type="entry name" value="DEVELOPMENTALLY-REGULATED GTP-BINDING PROTEIN 2"/>
    <property type="match status" value="1"/>
</dbReference>
<accession>A0A8S1NBY4</accession>
<dbReference type="GO" id="GO:0003924">
    <property type="term" value="F:GTPase activity"/>
    <property type="evidence" value="ECO:0007669"/>
    <property type="project" value="InterPro"/>
</dbReference>
<evidence type="ECO:0000256" key="1">
    <source>
        <dbReference type="ARBA" id="ARBA00022741"/>
    </source>
</evidence>
<dbReference type="PROSITE" id="PS51880">
    <property type="entry name" value="TGS"/>
    <property type="match status" value="1"/>
</dbReference>
<keyword evidence="7" id="KW-1185">Reference proteome</keyword>
<dbReference type="OrthoDB" id="603at2759"/>
<keyword evidence="2" id="KW-0342">GTP-binding</keyword>
<evidence type="ECO:0000259" key="4">
    <source>
        <dbReference type="PROSITE" id="PS51710"/>
    </source>
</evidence>
<dbReference type="InterPro" id="IPR031662">
    <property type="entry name" value="GTP-binding_2"/>
</dbReference>
<dbReference type="InterPro" id="IPR031167">
    <property type="entry name" value="G_OBG"/>
</dbReference>
<proteinExistence type="predicted"/>
<dbReference type="AlphaFoldDB" id="A0A8S1NBY4"/>
<dbReference type="InterPro" id="IPR005225">
    <property type="entry name" value="Small_GTP-bd"/>
</dbReference>